<dbReference type="NCBIfam" id="TIGR00229">
    <property type="entry name" value="sensory_box"/>
    <property type="match status" value="2"/>
</dbReference>
<gene>
    <name evidence="4" type="ORF">QQ008_11815</name>
</gene>
<protein>
    <submittedName>
        <fullName evidence="4">PAS domain-containing protein</fullName>
    </submittedName>
</protein>
<dbReference type="InterPro" id="IPR035965">
    <property type="entry name" value="PAS-like_dom_sf"/>
</dbReference>
<dbReference type="Proteomes" id="UP001172082">
    <property type="component" value="Unassembled WGS sequence"/>
</dbReference>
<dbReference type="InterPro" id="IPR052155">
    <property type="entry name" value="Biofilm_reg_signaling"/>
</dbReference>
<dbReference type="Pfam" id="PF13185">
    <property type="entry name" value="GAF_2"/>
    <property type="match status" value="1"/>
</dbReference>
<feature type="domain" description="PAC" evidence="3">
    <location>
        <begin position="623"/>
        <end position="678"/>
    </location>
</feature>
<evidence type="ECO:0000256" key="2">
    <source>
        <dbReference type="SAM" id="Phobius"/>
    </source>
</evidence>
<dbReference type="Gene3D" id="3.30.450.20">
    <property type="entry name" value="PAS domain"/>
    <property type="match status" value="3"/>
</dbReference>
<evidence type="ECO:0000256" key="1">
    <source>
        <dbReference type="SAM" id="Coils"/>
    </source>
</evidence>
<keyword evidence="2" id="KW-0472">Membrane</keyword>
<dbReference type="SMART" id="SM00091">
    <property type="entry name" value="PAS"/>
    <property type="match status" value="3"/>
</dbReference>
<dbReference type="Gene3D" id="3.30.450.40">
    <property type="match status" value="1"/>
</dbReference>
<dbReference type="InterPro" id="IPR003018">
    <property type="entry name" value="GAF"/>
</dbReference>
<evidence type="ECO:0000313" key="5">
    <source>
        <dbReference type="Proteomes" id="UP001172082"/>
    </source>
</evidence>
<keyword evidence="2" id="KW-1133">Transmembrane helix</keyword>
<feature type="coiled-coil region" evidence="1">
    <location>
        <begin position="510"/>
        <end position="565"/>
    </location>
</feature>
<proteinExistence type="predicted"/>
<evidence type="ECO:0000313" key="4">
    <source>
        <dbReference type="EMBL" id="MDN5202059.1"/>
    </source>
</evidence>
<dbReference type="PROSITE" id="PS50113">
    <property type="entry name" value="PAC"/>
    <property type="match status" value="1"/>
</dbReference>
<dbReference type="RefSeq" id="WP_346752082.1">
    <property type="nucleotide sequence ID" value="NZ_JAUJEA010000003.1"/>
</dbReference>
<dbReference type="EMBL" id="JAUJEA010000003">
    <property type="protein sequence ID" value="MDN5202059.1"/>
    <property type="molecule type" value="Genomic_DNA"/>
</dbReference>
<dbReference type="InterPro" id="IPR013656">
    <property type="entry name" value="PAS_4"/>
</dbReference>
<dbReference type="SUPFAM" id="SSF55781">
    <property type="entry name" value="GAF domain-like"/>
    <property type="match status" value="1"/>
</dbReference>
<comment type="caution">
    <text evidence="4">The sequence shown here is derived from an EMBL/GenBank/DDBJ whole genome shotgun (WGS) entry which is preliminary data.</text>
</comment>
<dbReference type="InterPro" id="IPR000700">
    <property type="entry name" value="PAS-assoc_C"/>
</dbReference>
<keyword evidence="2" id="KW-0812">Transmembrane</keyword>
<reference evidence="4" key="1">
    <citation type="submission" date="2023-06" db="EMBL/GenBank/DDBJ databases">
        <title>Genomic of Parafulvivirga corallium.</title>
        <authorList>
            <person name="Wang G."/>
        </authorList>
    </citation>
    <scope>NUCLEOTIDE SEQUENCE</scope>
    <source>
        <strain evidence="4">BMA10</strain>
    </source>
</reference>
<feature type="transmembrane region" description="Helical" evidence="2">
    <location>
        <begin position="12"/>
        <end position="32"/>
    </location>
</feature>
<keyword evidence="5" id="KW-1185">Reference proteome</keyword>
<organism evidence="4 5">
    <name type="scientific">Splendidivirga corallicola</name>
    <dbReference type="NCBI Taxonomy" id="3051826"/>
    <lineage>
        <taxon>Bacteria</taxon>
        <taxon>Pseudomonadati</taxon>
        <taxon>Bacteroidota</taxon>
        <taxon>Cytophagia</taxon>
        <taxon>Cytophagales</taxon>
        <taxon>Splendidivirgaceae</taxon>
        <taxon>Splendidivirga</taxon>
    </lineage>
</organism>
<accession>A0ABT8KMU8</accession>
<dbReference type="PANTHER" id="PTHR44757:SF2">
    <property type="entry name" value="BIOFILM ARCHITECTURE MAINTENANCE PROTEIN MBAA"/>
    <property type="match status" value="1"/>
</dbReference>
<dbReference type="InterPro" id="IPR029016">
    <property type="entry name" value="GAF-like_dom_sf"/>
</dbReference>
<dbReference type="InterPro" id="IPR000014">
    <property type="entry name" value="PAS"/>
</dbReference>
<name>A0ABT8KMU8_9BACT</name>
<dbReference type="Pfam" id="PF08448">
    <property type="entry name" value="PAS_4"/>
    <property type="match status" value="3"/>
</dbReference>
<dbReference type="SUPFAM" id="SSF55785">
    <property type="entry name" value="PYP-like sensor domain (PAS domain)"/>
    <property type="match status" value="3"/>
</dbReference>
<sequence>MSKFNFKSIKGRLIISFSIIAVIMLLLVVVTIRQMSNGLGYSQDIISVNKPIQQYCIQLRDELHKSNLALNYYIQSGDKTFIANREKVWSEGIRSTVDSLSTYKDFWKDKKEGLFSGILDNLEHLRRIQGEIEGKAGYSNSSSLEIDLSTYPQNNNDTIIADLAFQEWLQAQAGGSENSNGLWADFNSYLLPLSDQVDRDILELYDLSLVAEASTHEQEINFLFRSKLFGAIGIALGLVAAGLLYFYLTNRISSSIKLVQEKVAVLSSGNLPDNQVETGDELNVILTELGNLTENLRNVKDFALEVGEGKFDNEISVFNGEGEIGSSLAGMRESLKNVAEEDRERNWENKGFAQFADILRKHSDDVNQLSETLIISLVKYIGANQGGIFILNDDNEDPRLMLAACYAYDRKKYVQKEVKPGEGLIGQCFLERHSIYLREVPDDYVNIRSGLGHASPRCIYIVPLKVNEEVFGVIELASFKELKDIEKDFVEKLAESVATSVSSVKTNSNTKRLLAESRQMTEEMRAQEEEMRQNMEELEATQEEMRRAQGEIGKKEANLNALINSADDSIIAFDMDYKATVVNDTYKQRFGGTDHEINIGENVLKNLGDAKDLWKERYDRALKGEKFEFVDEGSHDGNAVHRQYFMNPVKDNNGNIVGASATSRDVTGSKKTQEELEYKSAQFESFLNHSKDSIAILDPNYVVLVMNDTMRSRYTGTQYEGYDVGKNSLDYLGNVKDEWRGYYDRALNGENLNFTTKSSVNNEDSYREYFIYAIYDDHKKVIGIACVSRDVTENKLLQLALETKSAQFDSLLNNSADTYFAIDPEYKVTLINDELRKRYKSSGVDLDVGDSILDKIAKDEAKMWKERYDRALAGESFVVTQERKVKDDTLYLEIHHHPITDQEGNVIGASVRSRNITELELFRKGAKVVSAPGIDKEALKSFKNADAALVNKLKNIKKNMEVAISG</sequence>
<evidence type="ECO:0000259" key="3">
    <source>
        <dbReference type="PROSITE" id="PS50113"/>
    </source>
</evidence>
<feature type="transmembrane region" description="Helical" evidence="2">
    <location>
        <begin position="228"/>
        <end position="248"/>
    </location>
</feature>
<keyword evidence="1" id="KW-0175">Coiled coil</keyword>
<dbReference type="PANTHER" id="PTHR44757">
    <property type="entry name" value="DIGUANYLATE CYCLASE DGCP"/>
    <property type="match status" value="1"/>
</dbReference>